<organism evidence="1 2">
    <name type="scientific">Zea mays</name>
    <name type="common">Maize</name>
    <dbReference type="NCBI Taxonomy" id="4577"/>
    <lineage>
        <taxon>Eukaryota</taxon>
        <taxon>Viridiplantae</taxon>
        <taxon>Streptophyta</taxon>
        <taxon>Embryophyta</taxon>
        <taxon>Tracheophyta</taxon>
        <taxon>Spermatophyta</taxon>
        <taxon>Magnoliopsida</taxon>
        <taxon>Liliopsida</taxon>
        <taxon>Poales</taxon>
        <taxon>Poaceae</taxon>
        <taxon>PACMAD clade</taxon>
        <taxon>Panicoideae</taxon>
        <taxon>Andropogonodae</taxon>
        <taxon>Andropogoneae</taxon>
        <taxon>Tripsacinae</taxon>
        <taxon>Zea</taxon>
    </lineage>
</organism>
<evidence type="ECO:0000313" key="2">
    <source>
        <dbReference type="Proteomes" id="UP000251960"/>
    </source>
</evidence>
<dbReference type="AlphaFoldDB" id="A0A3L6EV40"/>
<evidence type="ECO:0000313" key="1">
    <source>
        <dbReference type="EMBL" id="PWZ23197.1"/>
    </source>
</evidence>
<dbReference type="EMBL" id="NCVQ01000006">
    <property type="protein sequence ID" value="PWZ23197.1"/>
    <property type="molecule type" value="Genomic_DNA"/>
</dbReference>
<protein>
    <submittedName>
        <fullName evidence="1">Uncharacterized protein</fullName>
    </submittedName>
</protein>
<proteinExistence type="predicted"/>
<sequence length="65" mass="7208">MWPKAASIHSSGNIEIICTLDTGGPMTCGVCSHDKASLGSMRWASKWLRQCETEQNQDDEWPVGR</sequence>
<comment type="caution">
    <text evidence="1">The sequence shown here is derived from an EMBL/GenBank/DDBJ whole genome shotgun (WGS) entry which is preliminary data.</text>
</comment>
<dbReference type="Proteomes" id="UP000251960">
    <property type="component" value="Chromosome 5"/>
</dbReference>
<accession>A0A3L6EV40</accession>
<gene>
    <name evidence="1" type="ORF">Zm00014a_030880</name>
</gene>
<name>A0A3L6EV40_MAIZE</name>
<reference evidence="1 2" key="1">
    <citation type="journal article" date="2018" name="Nat. Genet.">
        <title>Extensive intraspecific gene order and gene structural variations between Mo17 and other maize genomes.</title>
        <authorList>
            <person name="Sun S."/>
            <person name="Zhou Y."/>
            <person name="Chen J."/>
            <person name="Shi J."/>
            <person name="Zhao H."/>
            <person name="Zhao H."/>
            <person name="Song W."/>
            <person name="Zhang M."/>
            <person name="Cui Y."/>
            <person name="Dong X."/>
            <person name="Liu H."/>
            <person name="Ma X."/>
            <person name="Jiao Y."/>
            <person name="Wang B."/>
            <person name="Wei X."/>
            <person name="Stein J.C."/>
            <person name="Glaubitz J.C."/>
            <person name="Lu F."/>
            <person name="Yu G."/>
            <person name="Liang C."/>
            <person name="Fengler K."/>
            <person name="Li B."/>
            <person name="Rafalski A."/>
            <person name="Schnable P.S."/>
            <person name="Ware D.H."/>
            <person name="Buckler E.S."/>
            <person name="Lai J."/>
        </authorList>
    </citation>
    <scope>NUCLEOTIDE SEQUENCE [LARGE SCALE GENOMIC DNA]</scope>
    <source>
        <strain evidence="2">cv. Missouri 17</strain>
        <tissue evidence="1">Seedling</tissue>
    </source>
</reference>